<dbReference type="RefSeq" id="WP_345040592.1">
    <property type="nucleotide sequence ID" value="NZ_BAABBA010000008.1"/>
</dbReference>
<evidence type="ECO:0000313" key="4">
    <source>
        <dbReference type="Proteomes" id="UP001499841"/>
    </source>
</evidence>
<feature type="region of interest" description="Disordered" evidence="1">
    <location>
        <begin position="1"/>
        <end position="24"/>
    </location>
</feature>
<dbReference type="EMBL" id="BAABBA010000008">
    <property type="protein sequence ID" value="GAA4287660.1"/>
    <property type="molecule type" value="Genomic_DNA"/>
</dbReference>
<keyword evidence="2" id="KW-0472">Membrane</keyword>
<organism evidence="3 4">
    <name type="scientific">Georgenia daeguensis</name>
    <dbReference type="NCBI Taxonomy" id="908355"/>
    <lineage>
        <taxon>Bacteria</taxon>
        <taxon>Bacillati</taxon>
        <taxon>Actinomycetota</taxon>
        <taxon>Actinomycetes</taxon>
        <taxon>Micrococcales</taxon>
        <taxon>Bogoriellaceae</taxon>
        <taxon>Georgenia</taxon>
    </lineage>
</organism>
<reference evidence="4" key="1">
    <citation type="journal article" date="2019" name="Int. J. Syst. Evol. Microbiol.">
        <title>The Global Catalogue of Microorganisms (GCM) 10K type strain sequencing project: providing services to taxonomists for standard genome sequencing and annotation.</title>
        <authorList>
            <consortium name="The Broad Institute Genomics Platform"/>
            <consortium name="The Broad Institute Genome Sequencing Center for Infectious Disease"/>
            <person name="Wu L."/>
            <person name="Ma J."/>
        </authorList>
    </citation>
    <scope>NUCLEOTIDE SEQUENCE [LARGE SCALE GENOMIC DNA]</scope>
    <source>
        <strain evidence="4">JCM 17459</strain>
    </source>
</reference>
<gene>
    <name evidence="3" type="ORF">GCM10022262_20190</name>
</gene>
<dbReference type="Proteomes" id="UP001499841">
    <property type="component" value="Unassembled WGS sequence"/>
</dbReference>
<protein>
    <submittedName>
        <fullName evidence="3">Uncharacterized protein</fullName>
    </submittedName>
</protein>
<comment type="caution">
    <text evidence="3">The sequence shown here is derived from an EMBL/GenBank/DDBJ whole genome shotgun (WGS) entry which is preliminary data.</text>
</comment>
<evidence type="ECO:0000313" key="3">
    <source>
        <dbReference type="EMBL" id="GAA4287660.1"/>
    </source>
</evidence>
<keyword evidence="2" id="KW-1133">Transmembrane helix</keyword>
<keyword evidence="2" id="KW-0812">Transmembrane</keyword>
<keyword evidence="4" id="KW-1185">Reference proteome</keyword>
<name>A0ABP8EUN1_9MICO</name>
<feature type="transmembrane region" description="Helical" evidence="2">
    <location>
        <begin position="61"/>
        <end position="82"/>
    </location>
</feature>
<feature type="transmembrane region" description="Helical" evidence="2">
    <location>
        <begin position="27"/>
        <end position="49"/>
    </location>
</feature>
<proteinExistence type="predicted"/>
<evidence type="ECO:0000256" key="1">
    <source>
        <dbReference type="SAM" id="MobiDB-lite"/>
    </source>
</evidence>
<accession>A0ABP8EUN1</accession>
<sequence>MSGTTPEKRSGTTPGDKASPPRSGLSGVPMVVAVGAVLVWLGFVIVLLTRTGTDSEQWTRLTFVFASVQALAFAAAGALFGVTVQSARVEKAERAAEENAEDAANGRALAAYTIADEETGEETQLESLPGAGAADAVRRRHAEVARRLFPG</sequence>
<feature type="compositionally biased region" description="Basic and acidic residues" evidence="1">
    <location>
        <begin position="1"/>
        <end position="10"/>
    </location>
</feature>
<evidence type="ECO:0000256" key="2">
    <source>
        <dbReference type="SAM" id="Phobius"/>
    </source>
</evidence>